<dbReference type="Proteomes" id="UP000037460">
    <property type="component" value="Unassembled WGS sequence"/>
</dbReference>
<sequence>MAQRPSSPRSQLSSLLLGKLGVPEDSLDAVMAEAQEKLTASDAENKLHNRKLYLVIDLDETLVYSKRLEPGATPVGSLIYVRGQPFDMQPRPGLQHFLQMAASSYIVFLYTMGDADYVHAVMNVIDPERQYFRGGMCCWRPTESRQSKSLARVLTEKRMTLVVDDSIDVWAEDLPNLCLTRRFVGDKLDDGLQLLSWQLKLAHRAFYQDVPPEGYSYEATMARAPPSLPNVLRETRGTLLSGCTIALTGVVSDQREEHAEVQPLCVLIRLYGGEYTLNVDAATHLVARRKDGWQRSPKISRALNRIQEGASNFYAVWDHWLLDTLASWQKQSEASYAISLDEERGESPPPTFHDHVAQQLAGIKREHVADDMSDALTSVPLNSGVPLRKRKAPEADDLPHSQIFRT</sequence>
<comment type="subcellular location">
    <subcellularLocation>
        <location evidence="1">Nucleus</location>
    </subcellularLocation>
</comment>
<evidence type="ECO:0000256" key="1">
    <source>
        <dbReference type="ARBA" id="ARBA00004123"/>
    </source>
</evidence>
<dbReference type="InterPro" id="IPR036412">
    <property type="entry name" value="HAD-like_sf"/>
</dbReference>
<dbReference type="EMBL" id="JWZX01002898">
    <property type="protein sequence ID" value="KOO26044.1"/>
    <property type="molecule type" value="Genomic_DNA"/>
</dbReference>
<evidence type="ECO:0000256" key="5">
    <source>
        <dbReference type="ARBA" id="ARBA00047761"/>
    </source>
</evidence>
<dbReference type="InterPro" id="IPR023214">
    <property type="entry name" value="HAD_sf"/>
</dbReference>
<dbReference type="Pfam" id="PF03031">
    <property type="entry name" value="NIF"/>
    <property type="match status" value="1"/>
</dbReference>
<dbReference type="SUPFAM" id="SSF56784">
    <property type="entry name" value="HAD-like"/>
    <property type="match status" value="1"/>
</dbReference>
<evidence type="ECO:0000256" key="7">
    <source>
        <dbReference type="SAM" id="MobiDB-lite"/>
    </source>
</evidence>
<evidence type="ECO:0000313" key="11">
    <source>
        <dbReference type="Proteomes" id="UP000037460"/>
    </source>
</evidence>
<comment type="caution">
    <text evidence="10">The sequence shown here is derived from an EMBL/GenBank/DDBJ whole genome shotgun (WGS) entry which is preliminary data.</text>
</comment>
<dbReference type="PROSITE" id="PS50172">
    <property type="entry name" value="BRCT"/>
    <property type="match status" value="1"/>
</dbReference>
<comment type="catalytic activity">
    <reaction evidence="6">
        <text>O-phospho-L-threonyl-[protein] + H2O = L-threonyl-[protein] + phosphate</text>
        <dbReference type="Rhea" id="RHEA:47004"/>
        <dbReference type="Rhea" id="RHEA-COMP:11060"/>
        <dbReference type="Rhea" id="RHEA-COMP:11605"/>
        <dbReference type="ChEBI" id="CHEBI:15377"/>
        <dbReference type="ChEBI" id="CHEBI:30013"/>
        <dbReference type="ChEBI" id="CHEBI:43474"/>
        <dbReference type="ChEBI" id="CHEBI:61977"/>
        <dbReference type="EC" id="3.1.3.16"/>
    </reaction>
</comment>
<proteinExistence type="predicted"/>
<dbReference type="InterPro" id="IPR004274">
    <property type="entry name" value="FCP1_dom"/>
</dbReference>
<organism evidence="10 11">
    <name type="scientific">Chrysochromulina tobinii</name>
    <dbReference type="NCBI Taxonomy" id="1460289"/>
    <lineage>
        <taxon>Eukaryota</taxon>
        <taxon>Haptista</taxon>
        <taxon>Haptophyta</taxon>
        <taxon>Prymnesiophyceae</taxon>
        <taxon>Prymnesiales</taxon>
        <taxon>Chrysochromulinaceae</taxon>
        <taxon>Chrysochromulina</taxon>
    </lineage>
</organism>
<dbReference type="PANTHER" id="PTHR23081:SF36">
    <property type="entry name" value="RNA POLYMERASE II SUBUNIT A C-TERMINAL DOMAIN PHOSPHATASE"/>
    <property type="match status" value="1"/>
</dbReference>
<evidence type="ECO:0000313" key="10">
    <source>
        <dbReference type="EMBL" id="KOO26044.1"/>
    </source>
</evidence>
<dbReference type="GO" id="GO:0008420">
    <property type="term" value="F:RNA polymerase II CTD heptapeptide repeat phosphatase activity"/>
    <property type="evidence" value="ECO:0007669"/>
    <property type="project" value="InterPro"/>
</dbReference>
<dbReference type="PROSITE" id="PS50969">
    <property type="entry name" value="FCP1"/>
    <property type="match status" value="1"/>
</dbReference>
<feature type="region of interest" description="Disordered" evidence="7">
    <location>
        <begin position="379"/>
        <end position="406"/>
    </location>
</feature>
<dbReference type="Gene3D" id="3.40.50.1000">
    <property type="entry name" value="HAD superfamily/HAD-like"/>
    <property type="match status" value="1"/>
</dbReference>
<reference evidence="11" key="1">
    <citation type="journal article" date="2015" name="PLoS Genet.">
        <title>Genome Sequence and Transcriptome Analyses of Chrysochromulina tobin: Metabolic Tools for Enhanced Algal Fitness in the Prominent Order Prymnesiales (Haptophyceae).</title>
        <authorList>
            <person name="Hovde B.T."/>
            <person name="Deodato C.R."/>
            <person name="Hunsperger H.M."/>
            <person name="Ryken S.A."/>
            <person name="Yost W."/>
            <person name="Jha R.K."/>
            <person name="Patterson J."/>
            <person name="Monnat R.J. Jr."/>
            <person name="Barlow S.B."/>
            <person name="Starkenburg S.R."/>
            <person name="Cattolico R.A."/>
        </authorList>
    </citation>
    <scope>NUCLEOTIDE SEQUENCE</scope>
    <source>
        <strain evidence="11">CCMP291</strain>
    </source>
</reference>
<accession>A0A0M0JHJ7</accession>
<evidence type="ECO:0000259" key="8">
    <source>
        <dbReference type="PROSITE" id="PS50172"/>
    </source>
</evidence>
<name>A0A0M0JHJ7_9EUKA</name>
<dbReference type="InterPro" id="IPR036420">
    <property type="entry name" value="BRCT_dom_sf"/>
</dbReference>
<dbReference type="SUPFAM" id="SSF52113">
    <property type="entry name" value="BRCT domain"/>
    <property type="match status" value="1"/>
</dbReference>
<dbReference type="SMART" id="SM00577">
    <property type="entry name" value="CPDc"/>
    <property type="match status" value="1"/>
</dbReference>
<keyword evidence="3 10" id="KW-0378">Hydrolase</keyword>
<dbReference type="EC" id="3.1.3.16" evidence="2"/>
<evidence type="ECO:0000259" key="9">
    <source>
        <dbReference type="PROSITE" id="PS50969"/>
    </source>
</evidence>
<comment type="catalytic activity">
    <reaction evidence="5">
        <text>O-phospho-L-seryl-[protein] + H2O = L-seryl-[protein] + phosphate</text>
        <dbReference type="Rhea" id="RHEA:20629"/>
        <dbReference type="Rhea" id="RHEA-COMP:9863"/>
        <dbReference type="Rhea" id="RHEA-COMP:11604"/>
        <dbReference type="ChEBI" id="CHEBI:15377"/>
        <dbReference type="ChEBI" id="CHEBI:29999"/>
        <dbReference type="ChEBI" id="CHEBI:43474"/>
        <dbReference type="ChEBI" id="CHEBI:83421"/>
        <dbReference type="EC" id="3.1.3.16"/>
    </reaction>
</comment>
<dbReference type="InterPro" id="IPR039189">
    <property type="entry name" value="Fcp1"/>
</dbReference>
<feature type="domain" description="FCP1 homology" evidence="9">
    <location>
        <begin position="47"/>
        <end position="202"/>
    </location>
</feature>
<protein>
    <recommendedName>
        <fullName evidence="2">protein-serine/threonine phosphatase</fullName>
        <ecNumber evidence="2">3.1.3.16</ecNumber>
    </recommendedName>
</protein>
<evidence type="ECO:0000256" key="3">
    <source>
        <dbReference type="ARBA" id="ARBA00022801"/>
    </source>
</evidence>
<evidence type="ECO:0000256" key="6">
    <source>
        <dbReference type="ARBA" id="ARBA00048336"/>
    </source>
</evidence>
<gene>
    <name evidence="10" type="ORF">Ctob_001684</name>
</gene>
<feature type="domain" description="BRCT" evidence="8">
    <location>
        <begin position="235"/>
        <end position="338"/>
    </location>
</feature>
<evidence type="ECO:0000256" key="2">
    <source>
        <dbReference type="ARBA" id="ARBA00013081"/>
    </source>
</evidence>
<dbReference type="InterPro" id="IPR001357">
    <property type="entry name" value="BRCT_dom"/>
</dbReference>
<dbReference type="OrthoDB" id="10249888at2759"/>
<keyword evidence="4" id="KW-0539">Nucleus</keyword>
<evidence type="ECO:0000256" key="4">
    <source>
        <dbReference type="ARBA" id="ARBA00023242"/>
    </source>
</evidence>
<dbReference type="GO" id="GO:0005634">
    <property type="term" value="C:nucleus"/>
    <property type="evidence" value="ECO:0007669"/>
    <property type="project" value="UniProtKB-SubCell"/>
</dbReference>
<keyword evidence="11" id="KW-1185">Reference proteome</keyword>
<dbReference type="Gene3D" id="3.40.50.10190">
    <property type="entry name" value="BRCT domain"/>
    <property type="match status" value="1"/>
</dbReference>
<dbReference type="PANTHER" id="PTHR23081">
    <property type="entry name" value="RNA POLYMERASE II CTD PHOSPHATASE"/>
    <property type="match status" value="1"/>
</dbReference>
<dbReference type="AlphaFoldDB" id="A0A0M0JHJ7"/>